<keyword evidence="2" id="KW-1185">Reference proteome</keyword>
<sequence length="226" mass="25487">MSHPHPVPSLHSNFRLIFNNALKAYEKHTKNDLLTHPLAAQLQACHDPSSILSILHQQVQSIDQSDNTFTKWLDPTVNVLFAFSATLGEGVGLVFSPAKVIFAGIGVLLLAAKDVQASRENLIDIFERMEHFFQRLEIYMEVSPTPEMLAIIEKIMVEVLSILAIATKEIKQGKMKNFLKKLVGKRDIEDTLRRLDKLTNEEAKMATAEALRAAQTIDDRLVWTKE</sequence>
<name>A0ACC0UIS1_9AGAM</name>
<evidence type="ECO:0000313" key="1">
    <source>
        <dbReference type="EMBL" id="KAI9511230.1"/>
    </source>
</evidence>
<dbReference type="Proteomes" id="UP001207468">
    <property type="component" value="Unassembled WGS sequence"/>
</dbReference>
<comment type="caution">
    <text evidence="1">The sequence shown here is derived from an EMBL/GenBank/DDBJ whole genome shotgun (WGS) entry which is preliminary data.</text>
</comment>
<organism evidence="1 2">
    <name type="scientific">Russula earlei</name>
    <dbReference type="NCBI Taxonomy" id="71964"/>
    <lineage>
        <taxon>Eukaryota</taxon>
        <taxon>Fungi</taxon>
        <taxon>Dikarya</taxon>
        <taxon>Basidiomycota</taxon>
        <taxon>Agaricomycotina</taxon>
        <taxon>Agaricomycetes</taxon>
        <taxon>Russulales</taxon>
        <taxon>Russulaceae</taxon>
        <taxon>Russula</taxon>
    </lineage>
</organism>
<dbReference type="EMBL" id="JAGFNK010000025">
    <property type="protein sequence ID" value="KAI9511230.1"/>
    <property type="molecule type" value="Genomic_DNA"/>
</dbReference>
<accession>A0ACC0UIS1</accession>
<reference evidence="1" key="1">
    <citation type="submission" date="2021-03" db="EMBL/GenBank/DDBJ databases">
        <title>Evolutionary priming and transition to the ectomycorrhizal habit in an iconic lineage of mushroom-forming fungi: is preadaptation a requirement?</title>
        <authorList>
            <consortium name="DOE Joint Genome Institute"/>
            <person name="Looney B.P."/>
            <person name="Miyauchi S."/>
            <person name="Morin E."/>
            <person name="Drula E."/>
            <person name="Courty P.E."/>
            <person name="Chicoki N."/>
            <person name="Fauchery L."/>
            <person name="Kohler A."/>
            <person name="Kuo A."/>
            <person name="LaButti K."/>
            <person name="Pangilinan J."/>
            <person name="Lipzen A."/>
            <person name="Riley R."/>
            <person name="Andreopoulos W."/>
            <person name="He G."/>
            <person name="Johnson J."/>
            <person name="Barry K.W."/>
            <person name="Grigoriev I.V."/>
            <person name="Nagy L."/>
            <person name="Hibbett D."/>
            <person name="Henrissat B."/>
            <person name="Matheny P.B."/>
            <person name="Labbe J."/>
            <person name="Martin A.F."/>
        </authorList>
    </citation>
    <scope>NUCLEOTIDE SEQUENCE</scope>
    <source>
        <strain evidence="1">BPL698</strain>
    </source>
</reference>
<evidence type="ECO:0000313" key="2">
    <source>
        <dbReference type="Proteomes" id="UP001207468"/>
    </source>
</evidence>
<protein>
    <submittedName>
        <fullName evidence="1">Uncharacterized protein</fullName>
    </submittedName>
</protein>
<gene>
    <name evidence="1" type="ORF">F5148DRAFT_1146986</name>
</gene>
<proteinExistence type="predicted"/>